<protein>
    <submittedName>
        <fullName evidence="1">Uncharacterized protein</fullName>
    </submittedName>
</protein>
<dbReference type="EMBL" id="FQXB01000007">
    <property type="protein sequence ID" value="SHH43675.1"/>
    <property type="molecule type" value="Genomic_DNA"/>
</dbReference>
<keyword evidence="2" id="KW-1185">Reference proteome</keyword>
<evidence type="ECO:0000313" key="1">
    <source>
        <dbReference type="EMBL" id="SHH43675.1"/>
    </source>
</evidence>
<dbReference type="Proteomes" id="UP000184074">
    <property type="component" value="Unassembled WGS sequence"/>
</dbReference>
<proteinExistence type="predicted"/>
<dbReference type="STRING" id="1508389.SAMN05444003_3199"/>
<evidence type="ECO:0000313" key="2">
    <source>
        <dbReference type="Proteomes" id="UP000184074"/>
    </source>
</evidence>
<dbReference type="AlphaFoldDB" id="A0A1M5SYX6"/>
<accession>A0A1M5SYX6</accession>
<organism evidence="1 2">
    <name type="scientific">Cognatiyoonia sediminum</name>
    <dbReference type="NCBI Taxonomy" id="1508389"/>
    <lineage>
        <taxon>Bacteria</taxon>
        <taxon>Pseudomonadati</taxon>
        <taxon>Pseudomonadota</taxon>
        <taxon>Alphaproteobacteria</taxon>
        <taxon>Rhodobacterales</taxon>
        <taxon>Paracoccaceae</taxon>
        <taxon>Cognatiyoonia</taxon>
    </lineage>
</organism>
<sequence length="194" mass="22562">MSGRHLYGAGFRGKQWVRQCAFATTMIERFSYSSWIVRNLNIFKHLRIVKNRASSENRKTMIGSIEVSFFPDRWMCTKLKLKSVGGRLQTIELHSDDIDTLVHLVSNWHDHHKLFDLPVRLGFGDRSSCYLYGPTERFQISENLSVIRTTQRQTVFIIKDDWNESADYFPVSETECGPLIELLKSQRSELIAKS</sequence>
<reference evidence="1 2" key="1">
    <citation type="submission" date="2016-11" db="EMBL/GenBank/DDBJ databases">
        <authorList>
            <person name="Jaros S."/>
            <person name="Januszkiewicz K."/>
            <person name="Wedrychowicz H."/>
        </authorList>
    </citation>
    <scope>NUCLEOTIDE SEQUENCE [LARGE SCALE GENOMIC DNA]</scope>
    <source>
        <strain evidence="1 2">DSM 28715</strain>
    </source>
</reference>
<name>A0A1M5SYX6_9RHOB</name>
<gene>
    <name evidence="1" type="ORF">SAMN05444003_3199</name>
</gene>